<proteinExistence type="predicted"/>
<accession>A0ACC2UCN7</accession>
<sequence length="135" mass="14508">MILLHANQGTTPPCPCPQISPEGLQRHVVNQLCFFYHLPGHLSCHCPCCSTQNDASVAAINTFSQSYPTILIKILQEEQCTEVKAMLNTGATSSFIDPCLAEQLGLTISDTPTVVTMGNNTTDTARQCVALPSSN</sequence>
<evidence type="ECO:0000313" key="2">
    <source>
        <dbReference type="Proteomes" id="UP001165960"/>
    </source>
</evidence>
<gene>
    <name evidence="1" type="ORF">DSO57_1024836</name>
</gene>
<dbReference type="Proteomes" id="UP001165960">
    <property type="component" value="Unassembled WGS sequence"/>
</dbReference>
<organism evidence="1 2">
    <name type="scientific">Entomophthora muscae</name>
    <dbReference type="NCBI Taxonomy" id="34485"/>
    <lineage>
        <taxon>Eukaryota</taxon>
        <taxon>Fungi</taxon>
        <taxon>Fungi incertae sedis</taxon>
        <taxon>Zoopagomycota</taxon>
        <taxon>Entomophthoromycotina</taxon>
        <taxon>Entomophthoromycetes</taxon>
        <taxon>Entomophthorales</taxon>
        <taxon>Entomophthoraceae</taxon>
        <taxon>Entomophthora</taxon>
    </lineage>
</organism>
<name>A0ACC2UCN7_9FUNG</name>
<keyword evidence="2" id="KW-1185">Reference proteome</keyword>
<dbReference type="EMBL" id="QTSX02000846">
    <property type="protein sequence ID" value="KAJ9084406.1"/>
    <property type="molecule type" value="Genomic_DNA"/>
</dbReference>
<evidence type="ECO:0000313" key="1">
    <source>
        <dbReference type="EMBL" id="KAJ9084406.1"/>
    </source>
</evidence>
<reference evidence="1" key="1">
    <citation type="submission" date="2022-04" db="EMBL/GenBank/DDBJ databases">
        <title>Genome of the entomopathogenic fungus Entomophthora muscae.</title>
        <authorList>
            <person name="Elya C."/>
            <person name="Lovett B.R."/>
            <person name="Lee E."/>
            <person name="Macias A.M."/>
            <person name="Hajek A.E."/>
            <person name="De Bivort B.L."/>
            <person name="Kasson M.T."/>
            <person name="De Fine Licht H.H."/>
            <person name="Stajich J.E."/>
        </authorList>
    </citation>
    <scope>NUCLEOTIDE SEQUENCE</scope>
    <source>
        <strain evidence="1">Berkeley</strain>
    </source>
</reference>
<protein>
    <submittedName>
        <fullName evidence="1">Uncharacterized protein</fullName>
    </submittedName>
</protein>
<comment type="caution">
    <text evidence="1">The sequence shown here is derived from an EMBL/GenBank/DDBJ whole genome shotgun (WGS) entry which is preliminary data.</text>
</comment>